<evidence type="ECO:0000256" key="11">
    <source>
        <dbReference type="ARBA" id="ARBA00041323"/>
    </source>
</evidence>
<evidence type="ECO:0000256" key="9">
    <source>
        <dbReference type="ARBA" id="ARBA00023328"/>
    </source>
</evidence>
<reference evidence="16" key="2">
    <citation type="submission" date="2025-08" db="UniProtKB">
        <authorList>
            <consortium name="Ensembl"/>
        </authorList>
    </citation>
    <scope>IDENTIFICATION</scope>
</reference>
<dbReference type="InParanoid" id="G1RLN9"/>
<keyword evidence="12" id="KW-0175">Coiled coil</keyword>
<evidence type="ECO:0000313" key="16">
    <source>
        <dbReference type="Ensembl" id="ENSNLEP00000014148.2"/>
    </source>
</evidence>
<evidence type="ECO:0000313" key="17">
    <source>
        <dbReference type="Proteomes" id="UP000001073"/>
    </source>
</evidence>
<dbReference type="InterPro" id="IPR046466">
    <property type="entry name" value="Borealin_C"/>
</dbReference>
<dbReference type="EMBL" id="ADFV01076266">
    <property type="status" value="NOT_ANNOTATED_CDS"/>
    <property type="molecule type" value="Genomic_DNA"/>
</dbReference>
<dbReference type="InterPro" id="IPR018851">
    <property type="entry name" value="Borealin_N"/>
</dbReference>
<dbReference type="Ensembl" id="ENSNLET00000014841.3">
    <property type="protein sequence ID" value="ENSNLEP00000014148.2"/>
    <property type="gene ID" value="ENSNLEG00000011630.3"/>
</dbReference>
<dbReference type="InterPro" id="IPR018867">
    <property type="entry name" value="Cell_div_borealin"/>
</dbReference>
<organism evidence="16 17">
    <name type="scientific">Nomascus leucogenys</name>
    <name type="common">Northern white-cheeked gibbon</name>
    <name type="synonym">Hylobates leucogenys</name>
    <dbReference type="NCBI Taxonomy" id="61853"/>
    <lineage>
        <taxon>Eukaryota</taxon>
        <taxon>Metazoa</taxon>
        <taxon>Chordata</taxon>
        <taxon>Craniata</taxon>
        <taxon>Vertebrata</taxon>
        <taxon>Euteleostomi</taxon>
        <taxon>Mammalia</taxon>
        <taxon>Eutheria</taxon>
        <taxon>Euarchontoglires</taxon>
        <taxon>Primates</taxon>
        <taxon>Haplorrhini</taxon>
        <taxon>Catarrhini</taxon>
        <taxon>Hylobatidae</taxon>
        <taxon>Nomascus</taxon>
    </lineage>
</organism>
<dbReference type="Proteomes" id="UP000001073">
    <property type="component" value="Chromosome 12"/>
</dbReference>
<dbReference type="EMBL" id="ADFV01076265">
    <property type="status" value="NOT_ANNOTATED_CDS"/>
    <property type="molecule type" value="Genomic_DNA"/>
</dbReference>
<dbReference type="PANTHER" id="PTHR16040">
    <property type="entry name" value="AUSTRALIN, ISOFORM A-RELATED"/>
    <property type="match status" value="1"/>
</dbReference>
<dbReference type="Pfam" id="PF10444">
    <property type="entry name" value="Nbl1_Borealin_N"/>
    <property type="match status" value="1"/>
</dbReference>
<evidence type="ECO:0000256" key="2">
    <source>
        <dbReference type="ARBA" id="ARBA00004584"/>
    </source>
</evidence>
<evidence type="ECO:0000259" key="14">
    <source>
        <dbReference type="Pfam" id="PF10444"/>
    </source>
</evidence>
<dbReference type="Gene3D" id="6.10.140.560">
    <property type="match status" value="1"/>
</dbReference>
<feature type="compositionally biased region" description="Basic residues" evidence="13">
    <location>
        <begin position="141"/>
        <end position="161"/>
    </location>
</feature>
<feature type="region of interest" description="Disordered" evidence="13">
    <location>
        <begin position="128"/>
        <end position="161"/>
    </location>
</feature>
<dbReference type="FunCoup" id="G1RLN9">
    <property type="interactions" value="1258"/>
</dbReference>
<dbReference type="GO" id="GO:0045171">
    <property type="term" value="C:intercellular bridge"/>
    <property type="evidence" value="ECO:0007669"/>
    <property type="project" value="Ensembl"/>
</dbReference>
<keyword evidence="4" id="KW-0158">Chromosome</keyword>
<dbReference type="HOGENOM" id="CLU_074128_0_0_1"/>
<dbReference type="eggNOG" id="ENOG502QS4S">
    <property type="taxonomic scope" value="Eukaryota"/>
</dbReference>
<evidence type="ECO:0000256" key="6">
    <source>
        <dbReference type="ARBA" id="ARBA00022776"/>
    </source>
</evidence>
<feature type="coiled-coil region" evidence="12">
    <location>
        <begin position="29"/>
        <end position="56"/>
    </location>
</feature>
<reference evidence="16 17" key="1">
    <citation type="submission" date="2012-10" db="EMBL/GenBank/DDBJ databases">
        <authorList>
            <consortium name="Gibbon Genome Sequencing Consortium"/>
        </authorList>
    </citation>
    <scope>NUCLEOTIDE SEQUENCE [LARGE SCALE GENOMIC DNA]</scope>
</reference>
<evidence type="ECO:0000256" key="8">
    <source>
        <dbReference type="ARBA" id="ARBA00023306"/>
    </source>
</evidence>
<evidence type="ECO:0000256" key="7">
    <source>
        <dbReference type="ARBA" id="ARBA00023242"/>
    </source>
</evidence>
<dbReference type="GO" id="GO:0030496">
    <property type="term" value="C:midbody"/>
    <property type="evidence" value="ECO:0007669"/>
    <property type="project" value="Ensembl"/>
</dbReference>
<dbReference type="GO" id="GO:0032133">
    <property type="term" value="C:chromosome passenger complex"/>
    <property type="evidence" value="ECO:0007669"/>
    <property type="project" value="Ensembl"/>
</dbReference>
<keyword evidence="7" id="KW-0539">Nucleus</keyword>
<dbReference type="STRING" id="61853.ENSNLEP00000014148"/>
<accession>G1RLN9</accession>
<dbReference type="GO" id="GO:0007080">
    <property type="term" value="P:mitotic metaphase chromosome alignment"/>
    <property type="evidence" value="ECO:0007669"/>
    <property type="project" value="Ensembl"/>
</dbReference>
<dbReference type="GO" id="GO:0010369">
    <property type="term" value="C:chromocenter"/>
    <property type="evidence" value="ECO:0007669"/>
    <property type="project" value="Ensembl"/>
</dbReference>
<reference evidence="16" key="3">
    <citation type="submission" date="2025-09" db="UniProtKB">
        <authorList>
            <consortium name="Ensembl"/>
        </authorList>
    </citation>
    <scope>IDENTIFICATION</scope>
</reference>
<feature type="domain" description="Borealin N-terminal" evidence="14">
    <location>
        <begin position="20"/>
        <end position="75"/>
    </location>
</feature>
<dbReference type="Pfam" id="PF10512">
    <property type="entry name" value="Borealin"/>
    <property type="match status" value="1"/>
</dbReference>
<dbReference type="GO" id="GO:0051233">
    <property type="term" value="C:spindle midzone"/>
    <property type="evidence" value="ECO:0007669"/>
    <property type="project" value="TreeGrafter"/>
</dbReference>
<keyword evidence="5" id="KW-0132">Cell division</keyword>
<comment type="subcellular location">
    <subcellularLocation>
        <location evidence="2">Chromosome</location>
        <location evidence="2">Centromere</location>
    </subcellularLocation>
    <subcellularLocation>
        <location evidence="1">Nucleus</location>
    </subcellularLocation>
</comment>
<evidence type="ECO:0000256" key="5">
    <source>
        <dbReference type="ARBA" id="ARBA00022618"/>
    </source>
</evidence>
<dbReference type="PANTHER" id="PTHR16040:SF6">
    <property type="entry name" value="BOREALIN"/>
    <property type="match status" value="1"/>
</dbReference>
<dbReference type="GO" id="GO:0005654">
    <property type="term" value="C:nucleoplasm"/>
    <property type="evidence" value="ECO:0007669"/>
    <property type="project" value="Ensembl"/>
</dbReference>
<feature type="domain" description="Borealin C-terminal" evidence="15">
    <location>
        <begin position="174"/>
        <end position="263"/>
    </location>
</feature>
<keyword evidence="17" id="KW-1185">Reference proteome</keyword>
<dbReference type="OMA" id="DMNWLEY"/>
<keyword evidence="8" id="KW-0131">Cell cycle</keyword>
<dbReference type="GO" id="GO:0051301">
    <property type="term" value="P:cell division"/>
    <property type="evidence" value="ECO:0007669"/>
    <property type="project" value="UniProtKB-KW"/>
</dbReference>
<evidence type="ECO:0000256" key="1">
    <source>
        <dbReference type="ARBA" id="ARBA00004123"/>
    </source>
</evidence>
<protein>
    <recommendedName>
        <fullName evidence="10">Borealin</fullName>
    </recommendedName>
    <alternativeName>
        <fullName evidence="11">Cell division cycle-associated protein 8</fullName>
    </alternativeName>
</protein>
<proteinExistence type="inferred from homology"/>
<evidence type="ECO:0000256" key="4">
    <source>
        <dbReference type="ARBA" id="ARBA00022454"/>
    </source>
</evidence>
<evidence type="ECO:0000259" key="15">
    <source>
        <dbReference type="Pfam" id="PF10512"/>
    </source>
</evidence>
<dbReference type="GO" id="GO:0000775">
    <property type="term" value="C:chromosome, centromeric region"/>
    <property type="evidence" value="ECO:0007669"/>
    <property type="project" value="UniProtKB-SubCell"/>
</dbReference>
<evidence type="ECO:0000256" key="3">
    <source>
        <dbReference type="ARBA" id="ARBA00009914"/>
    </source>
</evidence>
<keyword evidence="9" id="KW-0137">Centromere</keyword>
<comment type="similarity">
    <text evidence="3">Belongs to the borealin family.</text>
</comment>
<dbReference type="Gene3D" id="6.10.250.1900">
    <property type="match status" value="1"/>
</dbReference>
<evidence type="ECO:0000256" key="13">
    <source>
        <dbReference type="SAM" id="MobiDB-lite"/>
    </source>
</evidence>
<keyword evidence="6" id="KW-0498">Mitosis</keyword>
<gene>
    <name evidence="16" type="primary">CDCA8</name>
</gene>
<dbReference type="GeneTree" id="ENSGT00390000011115"/>
<evidence type="ECO:0000256" key="10">
    <source>
        <dbReference type="ARBA" id="ARBA00040949"/>
    </source>
</evidence>
<name>G1RLN9_NOMLE</name>
<dbReference type="AlphaFoldDB" id="G1RLN9"/>
<evidence type="ECO:0000256" key="12">
    <source>
        <dbReference type="SAM" id="Coils"/>
    </source>
</evidence>
<dbReference type="GO" id="GO:0005730">
    <property type="term" value="C:nucleolus"/>
    <property type="evidence" value="ECO:0007669"/>
    <property type="project" value="Ensembl"/>
</dbReference>
<sequence>MAPRKGSSRVAKTNSLRRRKLASFLKDFDREVEIRIKQIESDRQNLLKEVDNLYNIEILRLPKALREMNWLDYFALGGNKQALEEAATADLDITEINKLTAEAIQTPLKSAKTRKVIQVDEMIVEEEEEEENEHKNLQTARVKRCPPSKKRTQSIQGRGKRKRYRANTVTPAMGRLSGLTPVPRVFKTPGLRTPAAGERIYNISGNGSPLADSKEIFLTVPVGGGESLRLLASDLQRHSIAQLDPEALGNIKKLSNRLAQICSSIRTHK</sequence>